<dbReference type="GeneID" id="85309278"/>
<gene>
    <name evidence="3" type="ORF">QBC33DRAFT_515417</name>
</gene>
<evidence type="ECO:0000313" key="4">
    <source>
        <dbReference type="Proteomes" id="UP001244011"/>
    </source>
</evidence>
<protein>
    <submittedName>
        <fullName evidence="3">Uncharacterized protein</fullName>
    </submittedName>
</protein>
<evidence type="ECO:0000256" key="1">
    <source>
        <dbReference type="SAM" id="MobiDB-lite"/>
    </source>
</evidence>
<name>A0AAJ0BZ94_9PEZI</name>
<keyword evidence="2" id="KW-1133">Transmembrane helix</keyword>
<accession>A0AAJ0BZ94</accession>
<reference evidence="3" key="1">
    <citation type="submission" date="2023-06" db="EMBL/GenBank/DDBJ databases">
        <title>Genome-scale phylogeny and comparative genomics of the fungal order Sordariales.</title>
        <authorList>
            <consortium name="Lawrence Berkeley National Laboratory"/>
            <person name="Hensen N."/>
            <person name="Bonometti L."/>
            <person name="Westerberg I."/>
            <person name="Brannstrom I.O."/>
            <person name="Guillou S."/>
            <person name="Cros-Aarteil S."/>
            <person name="Calhoun S."/>
            <person name="Haridas S."/>
            <person name="Kuo A."/>
            <person name="Mondo S."/>
            <person name="Pangilinan J."/>
            <person name="Riley R."/>
            <person name="Labutti K."/>
            <person name="Andreopoulos B."/>
            <person name="Lipzen A."/>
            <person name="Chen C."/>
            <person name="Yanf M."/>
            <person name="Daum C."/>
            <person name="Ng V."/>
            <person name="Clum A."/>
            <person name="Steindorff A."/>
            <person name="Ohm R."/>
            <person name="Martin F."/>
            <person name="Silar P."/>
            <person name="Natvig D."/>
            <person name="Lalanne C."/>
            <person name="Gautier V."/>
            <person name="Ament-Velasquez S.L."/>
            <person name="Kruys A."/>
            <person name="Hutchinson M.I."/>
            <person name="Powell A.J."/>
            <person name="Barry K."/>
            <person name="Miller A.N."/>
            <person name="Grigoriev I.V."/>
            <person name="Debuchy R."/>
            <person name="Gladieux P."/>
            <person name="Thoren M.H."/>
            <person name="Johannesson H."/>
        </authorList>
    </citation>
    <scope>NUCLEOTIDE SEQUENCE</scope>
    <source>
        <strain evidence="3">8032-3</strain>
    </source>
</reference>
<dbReference type="AlphaFoldDB" id="A0AAJ0BZ94"/>
<feature type="region of interest" description="Disordered" evidence="1">
    <location>
        <begin position="154"/>
        <end position="186"/>
    </location>
</feature>
<evidence type="ECO:0000256" key="2">
    <source>
        <dbReference type="SAM" id="Phobius"/>
    </source>
</evidence>
<comment type="caution">
    <text evidence="3">The sequence shown here is derived from an EMBL/GenBank/DDBJ whole genome shotgun (WGS) entry which is preliminary data.</text>
</comment>
<dbReference type="Proteomes" id="UP001244011">
    <property type="component" value="Unassembled WGS sequence"/>
</dbReference>
<keyword evidence="2" id="KW-0472">Membrane</keyword>
<dbReference type="RefSeq" id="XP_060283471.1">
    <property type="nucleotide sequence ID" value="XM_060426091.1"/>
</dbReference>
<organism evidence="3 4">
    <name type="scientific">Phialemonium atrogriseum</name>
    <dbReference type="NCBI Taxonomy" id="1093897"/>
    <lineage>
        <taxon>Eukaryota</taxon>
        <taxon>Fungi</taxon>
        <taxon>Dikarya</taxon>
        <taxon>Ascomycota</taxon>
        <taxon>Pezizomycotina</taxon>
        <taxon>Sordariomycetes</taxon>
        <taxon>Sordariomycetidae</taxon>
        <taxon>Cephalothecales</taxon>
        <taxon>Cephalothecaceae</taxon>
        <taxon>Phialemonium</taxon>
    </lineage>
</organism>
<feature type="compositionally biased region" description="Basic and acidic residues" evidence="1">
    <location>
        <begin position="156"/>
        <end position="165"/>
    </location>
</feature>
<dbReference type="EMBL" id="MU839009">
    <property type="protein sequence ID" value="KAK1767258.1"/>
    <property type="molecule type" value="Genomic_DNA"/>
</dbReference>
<proteinExistence type="predicted"/>
<keyword evidence="4" id="KW-1185">Reference proteome</keyword>
<keyword evidence="2" id="KW-0812">Transmembrane</keyword>
<sequence length="274" mass="29013">MAPVIITARDDPDNVHFGSLTGTAATTAAIAVFVACFLVSVICVRVAYIIRTRRGAAGVQPWYAAAIRHVPIGRAQADLEAARGVENHELVDMPAANNNRHYPYGPMPNPVQTIPTPMPTQPQPVYSGMPAAGNFDFGNGRVNFDAYHAAFPNGLRGRENARDNQGRGNTGGSPPPPPPYNTDNGNWDVFSDGSLSPLPSRMLTASLASVVVHATIVSALSATPAVPLWDAISSRLLLPAPGASPRDTGVKVPDSVPRAWESGTALPNHLWSWS</sequence>
<evidence type="ECO:0000313" key="3">
    <source>
        <dbReference type="EMBL" id="KAK1767258.1"/>
    </source>
</evidence>
<feature type="transmembrane region" description="Helical" evidence="2">
    <location>
        <begin position="20"/>
        <end position="44"/>
    </location>
</feature>